<dbReference type="InterPro" id="IPR024534">
    <property type="entry name" value="JetD_C"/>
</dbReference>
<protein>
    <recommendedName>
        <fullName evidence="5">DUF3322 and DUF2220 domain-containing protein</fullName>
    </recommendedName>
</protein>
<dbReference type="AlphaFoldDB" id="A0A4S8HHD2"/>
<evidence type="ECO:0000313" key="3">
    <source>
        <dbReference type="EMBL" id="THU32994.1"/>
    </source>
</evidence>
<keyword evidence="4" id="KW-1185">Reference proteome</keyword>
<dbReference type="InterPro" id="IPR024537">
    <property type="entry name" value="DUF3322"/>
</dbReference>
<evidence type="ECO:0000313" key="4">
    <source>
        <dbReference type="Proteomes" id="UP000306918"/>
    </source>
</evidence>
<dbReference type="EMBL" id="STFF01000010">
    <property type="protein sequence ID" value="THU32994.1"/>
    <property type="molecule type" value="Genomic_DNA"/>
</dbReference>
<gene>
    <name evidence="3" type="ORF">FAM09_26485</name>
</gene>
<dbReference type="OrthoDB" id="322908at2"/>
<proteinExistence type="predicted"/>
<evidence type="ECO:0000259" key="1">
    <source>
        <dbReference type="Pfam" id="PF09983"/>
    </source>
</evidence>
<evidence type="ECO:0000259" key="2">
    <source>
        <dbReference type="Pfam" id="PF11795"/>
    </source>
</evidence>
<feature type="domain" description="Wadjet protein JetD C-terminal" evidence="1">
    <location>
        <begin position="211"/>
        <end position="372"/>
    </location>
</feature>
<dbReference type="Proteomes" id="UP000306918">
    <property type="component" value="Unassembled WGS sequence"/>
</dbReference>
<sequence length="381" mass="44819">MITPKELLIKSEKLFLKVLYAHFKGASLFPLIIPSNIQISGSNFSDWNNDLVPLFEQSKEAKGKGYTVEWANKKINGISQSMPTKIYFESLEDFLYFTHKTQDYQKITEARKCILLNFPTLLDWVNTNSALVLENYEQWNDLMKVCKYFTTYAPPHPLYIRELPIEVHSKFIEQNTALLKKLLDQLLPPDWINSTETDFSLRYSLKKVQVYTQIRILDDDLKPYLGYDECSLKLDDAAWLKWTPEKVFIIENQTCFLTFPKIKNAVAIFGEGFKSRLSKHLPWLDDTRLICWFDLDAAGFEMLNMIREHYPKSESFLMDMETYTQFGHFSVANTQRKSELARLSDKEKGCYEYLIANKKRLEQERITQQYVQYQLYKLVPA</sequence>
<name>A0A4S8HHD2_9BACT</name>
<organism evidence="3 4">
    <name type="scientific">Niastella caeni</name>
    <dbReference type="NCBI Taxonomy" id="2569763"/>
    <lineage>
        <taxon>Bacteria</taxon>
        <taxon>Pseudomonadati</taxon>
        <taxon>Bacteroidota</taxon>
        <taxon>Chitinophagia</taxon>
        <taxon>Chitinophagales</taxon>
        <taxon>Chitinophagaceae</taxon>
        <taxon>Niastella</taxon>
    </lineage>
</organism>
<feature type="domain" description="DUF3322" evidence="2">
    <location>
        <begin position="5"/>
        <end position="184"/>
    </location>
</feature>
<dbReference type="Pfam" id="PF09983">
    <property type="entry name" value="JetD_C"/>
    <property type="match status" value="1"/>
</dbReference>
<evidence type="ECO:0008006" key="5">
    <source>
        <dbReference type="Google" id="ProtNLM"/>
    </source>
</evidence>
<accession>A0A4S8HHD2</accession>
<dbReference type="Pfam" id="PF11795">
    <property type="entry name" value="DUF3322"/>
    <property type="match status" value="1"/>
</dbReference>
<dbReference type="RefSeq" id="WP_136580184.1">
    <property type="nucleotide sequence ID" value="NZ_STFF01000010.1"/>
</dbReference>
<comment type="caution">
    <text evidence="3">The sequence shown here is derived from an EMBL/GenBank/DDBJ whole genome shotgun (WGS) entry which is preliminary data.</text>
</comment>
<reference evidence="3 4" key="1">
    <citation type="submission" date="2019-04" db="EMBL/GenBank/DDBJ databases">
        <title>Niastella caeni sp. nov., isolated from activated sludge.</title>
        <authorList>
            <person name="Sheng M."/>
        </authorList>
    </citation>
    <scope>NUCLEOTIDE SEQUENCE [LARGE SCALE GENOMIC DNA]</scope>
    <source>
        <strain evidence="3 4">HX-2-15</strain>
    </source>
</reference>